<proteinExistence type="predicted"/>
<accession>A0AAD6YMM9</accession>
<dbReference type="Proteomes" id="UP001219525">
    <property type="component" value="Unassembled WGS sequence"/>
</dbReference>
<feature type="transmembrane region" description="Helical" evidence="2">
    <location>
        <begin position="25"/>
        <end position="46"/>
    </location>
</feature>
<organism evidence="3 4">
    <name type="scientific">Mycena pura</name>
    <dbReference type="NCBI Taxonomy" id="153505"/>
    <lineage>
        <taxon>Eukaryota</taxon>
        <taxon>Fungi</taxon>
        <taxon>Dikarya</taxon>
        <taxon>Basidiomycota</taxon>
        <taxon>Agaricomycotina</taxon>
        <taxon>Agaricomycetes</taxon>
        <taxon>Agaricomycetidae</taxon>
        <taxon>Agaricales</taxon>
        <taxon>Marasmiineae</taxon>
        <taxon>Mycenaceae</taxon>
        <taxon>Mycena</taxon>
    </lineage>
</organism>
<feature type="transmembrane region" description="Helical" evidence="2">
    <location>
        <begin position="173"/>
        <end position="198"/>
    </location>
</feature>
<keyword evidence="2" id="KW-0812">Transmembrane</keyword>
<evidence type="ECO:0000256" key="2">
    <source>
        <dbReference type="SAM" id="Phobius"/>
    </source>
</evidence>
<feature type="transmembrane region" description="Helical" evidence="2">
    <location>
        <begin position="141"/>
        <end position="167"/>
    </location>
</feature>
<keyword evidence="2" id="KW-1133">Transmembrane helix</keyword>
<dbReference type="AlphaFoldDB" id="A0AAD6YMM9"/>
<keyword evidence="4" id="KW-1185">Reference proteome</keyword>
<comment type="caution">
    <text evidence="3">The sequence shown here is derived from an EMBL/GenBank/DDBJ whole genome shotgun (WGS) entry which is preliminary data.</text>
</comment>
<dbReference type="PANTHER" id="PTHR40465">
    <property type="entry name" value="CHROMOSOME 1, WHOLE GENOME SHOTGUN SEQUENCE"/>
    <property type="match status" value="1"/>
</dbReference>
<dbReference type="EMBL" id="JARJCW010000005">
    <property type="protein sequence ID" value="KAJ7224104.1"/>
    <property type="molecule type" value="Genomic_DNA"/>
</dbReference>
<evidence type="ECO:0000256" key="1">
    <source>
        <dbReference type="SAM" id="MobiDB-lite"/>
    </source>
</evidence>
<feature type="compositionally biased region" description="Basic and acidic residues" evidence="1">
    <location>
        <begin position="232"/>
        <end position="241"/>
    </location>
</feature>
<dbReference type="PANTHER" id="PTHR40465:SF1">
    <property type="entry name" value="DUF6534 DOMAIN-CONTAINING PROTEIN"/>
    <property type="match status" value="1"/>
</dbReference>
<feature type="transmembrane region" description="Helical" evidence="2">
    <location>
        <begin position="108"/>
        <end position="129"/>
    </location>
</feature>
<reference evidence="3" key="1">
    <citation type="submission" date="2023-03" db="EMBL/GenBank/DDBJ databases">
        <title>Massive genome expansion in bonnet fungi (Mycena s.s.) driven by repeated elements and novel gene families across ecological guilds.</title>
        <authorList>
            <consortium name="Lawrence Berkeley National Laboratory"/>
            <person name="Harder C.B."/>
            <person name="Miyauchi S."/>
            <person name="Viragh M."/>
            <person name="Kuo A."/>
            <person name="Thoen E."/>
            <person name="Andreopoulos B."/>
            <person name="Lu D."/>
            <person name="Skrede I."/>
            <person name="Drula E."/>
            <person name="Henrissat B."/>
            <person name="Morin E."/>
            <person name="Kohler A."/>
            <person name="Barry K."/>
            <person name="LaButti K."/>
            <person name="Morin E."/>
            <person name="Salamov A."/>
            <person name="Lipzen A."/>
            <person name="Mereny Z."/>
            <person name="Hegedus B."/>
            <person name="Baldrian P."/>
            <person name="Stursova M."/>
            <person name="Weitz H."/>
            <person name="Taylor A."/>
            <person name="Grigoriev I.V."/>
            <person name="Nagy L.G."/>
            <person name="Martin F."/>
            <person name="Kauserud H."/>
        </authorList>
    </citation>
    <scope>NUCLEOTIDE SEQUENCE</scope>
    <source>
        <strain evidence="3">9144</strain>
    </source>
</reference>
<gene>
    <name evidence="3" type="ORF">GGX14DRAFT_143990</name>
</gene>
<sequence>MATTSSVIDLTPASKIFVDNRVTSLGSWVIAGFCDAILFGVVLCQITTYFKSQYRRPREGLGRYYQWLVILVAFLSVIKTSQAIAIVWVQNVEDYMNPDVARLLVAKAWWQVTGTFFTGLTGAIVQSFFALRFYLLARNILLVAPILCSMLLGFAGICLSLNSILVGNAKMKVVWLLVHLICVFMTDFFITCGTCWALKRRNTGGLLSKNCLAHQSLASPCLRECYPADSSRCDRSHHVPDIRPTTSPVASGAQLDPSQALRH</sequence>
<evidence type="ECO:0000313" key="3">
    <source>
        <dbReference type="EMBL" id="KAJ7224104.1"/>
    </source>
</evidence>
<feature type="transmembrane region" description="Helical" evidence="2">
    <location>
        <begin position="67"/>
        <end position="88"/>
    </location>
</feature>
<name>A0AAD6YMM9_9AGAR</name>
<protein>
    <submittedName>
        <fullName evidence="3">Uncharacterized protein</fullName>
    </submittedName>
</protein>
<feature type="region of interest" description="Disordered" evidence="1">
    <location>
        <begin position="232"/>
        <end position="263"/>
    </location>
</feature>
<keyword evidence="2" id="KW-0472">Membrane</keyword>
<evidence type="ECO:0000313" key="4">
    <source>
        <dbReference type="Proteomes" id="UP001219525"/>
    </source>
</evidence>